<keyword evidence="7 8" id="KW-0472">Membrane</keyword>
<evidence type="ECO:0008006" key="11">
    <source>
        <dbReference type="Google" id="ProtNLM"/>
    </source>
</evidence>
<evidence type="ECO:0000256" key="3">
    <source>
        <dbReference type="ARBA" id="ARBA00022448"/>
    </source>
</evidence>
<reference evidence="9 10" key="1">
    <citation type="submission" date="2018-03" db="EMBL/GenBank/DDBJ databases">
        <title>Bacillus urumqiensis sp. nov., a moderately haloalkaliphilic bacterium isolated from a salt lake.</title>
        <authorList>
            <person name="Zhao B."/>
            <person name="Liao Z."/>
        </authorList>
    </citation>
    <scope>NUCLEOTIDE SEQUENCE [LARGE SCALE GENOMIC DNA]</scope>
    <source>
        <strain evidence="9 10">BZ-SZ-XJ18</strain>
    </source>
</reference>
<comment type="caution">
    <text evidence="9">The sequence shown here is derived from an EMBL/GenBank/DDBJ whole genome shotgun (WGS) entry which is preliminary data.</text>
</comment>
<keyword evidence="10" id="KW-1185">Reference proteome</keyword>
<evidence type="ECO:0000256" key="8">
    <source>
        <dbReference type="SAM" id="Phobius"/>
    </source>
</evidence>
<feature type="transmembrane region" description="Helical" evidence="8">
    <location>
        <begin position="31"/>
        <end position="51"/>
    </location>
</feature>
<feature type="transmembrane region" description="Helical" evidence="8">
    <location>
        <begin position="280"/>
        <end position="300"/>
    </location>
</feature>
<evidence type="ECO:0000256" key="4">
    <source>
        <dbReference type="ARBA" id="ARBA00022475"/>
    </source>
</evidence>
<feature type="transmembrane region" description="Helical" evidence="8">
    <location>
        <begin position="57"/>
        <end position="78"/>
    </location>
</feature>
<dbReference type="InterPro" id="IPR004776">
    <property type="entry name" value="Mem_transp_PIN-like"/>
</dbReference>
<dbReference type="BioCyc" id="MetaCyc:MONOMER-21945"/>
<evidence type="ECO:0000256" key="5">
    <source>
        <dbReference type="ARBA" id="ARBA00022692"/>
    </source>
</evidence>
<evidence type="ECO:0000256" key="1">
    <source>
        <dbReference type="ARBA" id="ARBA00004651"/>
    </source>
</evidence>
<name>A0A2P6MHV5_ALKUR</name>
<feature type="transmembrane region" description="Helical" evidence="8">
    <location>
        <begin position="187"/>
        <end position="205"/>
    </location>
</feature>
<dbReference type="GO" id="GO:0005886">
    <property type="term" value="C:plasma membrane"/>
    <property type="evidence" value="ECO:0007669"/>
    <property type="project" value="UniProtKB-SubCell"/>
</dbReference>
<proteinExistence type="inferred from homology"/>
<evidence type="ECO:0000313" key="10">
    <source>
        <dbReference type="Proteomes" id="UP000243650"/>
    </source>
</evidence>
<sequence length="303" mass="32854">MAFISVILPIFIVFAVGFLGQRLFAFDTRELSTMALFLISPFLVFETFYTNTLSMDYVYLAVYTVVLSGFLLISLQLWGRFKGWKRNETAGVMLSGSFMNNGNYGAPLALFVFGAAGMEIAIILMVFQQLMMSTVGIFIAAKGGAAEKNSISTAFKSVVRMPILYAALLGIALQLAAVELSSSLAEVVSLIAGAAIPVIMIVLGMQLANVPLKRVRYSLLTATVVSRLIVSPVLAFLLVWGMPLEADVKLVMILMAATPTSANITLYALRFRTEPEFVSLATLITTVLTLLTIPIVLWLLPGV</sequence>
<dbReference type="Pfam" id="PF03547">
    <property type="entry name" value="Mem_trans"/>
    <property type="match status" value="1"/>
</dbReference>
<dbReference type="AlphaFoldDB" id="A0A2P6MHV5"/>
<protein>
    <recommendedName>
        <fullName evidence="11">AEC family transporter</fullName>
    </recommendedName>
</protein>
<dbReference type="OrthoDB" id="148377at2"/>
<dbReference type="Gene3D" id="1.20.1530.20">
    <property type="match status" value="1"/>
</dbReference>
<evidence type="ECO:0000313" key="9">
    <source>
        <dbReference type="EMBL" id="PRO65856.1"/>
    </source>
</evidence>
<comment type="subcellular location">
    <subcellularLocation>
        <location evidence="1">Cell membrane</location>
        <topology evidence="1">Multi-pass membrane protein</topology>
    </subcellularLocation>
</comment>
<dbReference type="Proteomes" id="UP000243650">
    <property type="component" value="Unassembled WGS sequence"/>
</dbReference>
<organism evidence="9 10">
    <name type="scientific">Alkalicoccus urumqiensis</name>
    <name type="common">Bacillus urumqiensis</name>
    <dbReference type="NCBI Taxonomy" id="1548213"/>
    <lineage>
        <taxon>Bacteria</taxon>
        <taxon>Bacillati</taxon>
        <taxon>Bacillota</taxon>
        <taxon>Bacilli</taxon>
        <taxon>Bacillales</taxon>
        <taxon>Bacillaceae</taxon>
        <taxon>Alkalicoccus</taxon>
    </lineage>
</organism>
<keyword evidence="3" id="KW-0813">Transport</keyword>
<dbReference type="RefSeq" id="WP_105958952.1">
    <property type="nucleotide sequence ID" value="NZ_PVNS01000006.1"/>
</dbReference>
<dbReference type="InterPro" id="IPR038770">
    <property type="entry name" value="Na+/solute_symporter_sf"/>
</dbReference>
<feature type="transmembrane region" description="Helical" evidence="8">
    <location>
        <begin position="248"/>
        <end position="268"/>
    </location>
</feature>
<feature type="transmembrane region" description="Helical" evidence="8">
    <location>
        <begin position="6"/>
        <end position="24"/>
    </location>
</feature>
<feature type="transmembrane region" description="Helical" evidence="8">
    <location>
        <begin position="162"/>
        <end position="181"/>
    </location>
</feature>
<feature type="transmembrane region" description="Helical" evidence="8">
    <location>
        <begin position="217"/>
        <end position="242"/>
    </location>
</feature>
<evidence type="ECO:0000256" key="6">
    <source>
        <dbReference type="ARBA" id="ARBA00022989"/>
    </source>
</evidence>
<keyword evidence="4" id="KW-1003">Cell membrane</keyword>
<evidence type="ECO:0000256" key="2">
    <source>
        <dbReference type="ARBA" id="ARBA00010145"/>
    </source>
</evidence>
<evidence type="ECO:0000256" key="7">
    <source>
        <dbReference type="ARBA" id="ARBA00023136"/>
    </source>
</evidence>
<dbReference type="PANTHER" id="PTHR36838">
    <property type="entry name" value="AUXIN EFFLUX CARRIER FAMILY PROTEIN"/>
    <property type="match status" value="1"/>
</dbReference>
<dbReference type="GO" id="GO:0055085">
    <property type="term" value="P:transmembrane transport"/>
    <property type="evidence" value="ECO:0007669"/>
    <property type="project" value="InterPro"/>
</dbReference>
<dbReference type="PANTHER" id="PTHR36838:SF1">
    <property type="entry name" value="SLR1864 PROTEIN"/>
    <property type="match status" value="1"/>
</dbReference>
<keyword evidence="5 8" id="KW-0812">Transmembrane</keyword>
<keyword evidence="6 8" id="KW-1133">Transmembrane helix</keyword>
<dbReference type="EMBL" id="PVNS01000006">
    <property type="protein sequence ID" value="PRO65856.1"/>
    <property type="molecule type" value="Genomic_DNA"/>
</dbReference>
<accession>A0A2P6MHV5</accession>
<comment type="similarity">
    <text evidence="2">Belongs to the auxin efflux carrier (TC 2.A.69) family.</text>
</comment>
<gene>
    <name evidence="9" type="ORF">C6I21_08140</name>
</gene>